<reference evidence="5 6" key="1">
    <citation type="submission" date="2023-03" db="EMBL/GenBank/DDBJ databases">
        <authorList>
            <person name="Shen W."/>
            <person name="Cai J."/>
        </authorList>
    </citation>
    <scope>NUCLEOTIDE SEQUENCE [LARGE SCALE GENOMIC DNA]</scope>
    <source>
        <strain evidence="5 6">D6-4</strain>
    </source>
</reference>
<dbReference type="Pfam" id="PF11311">
    <property type="entry name" value="DUF3114"/>
    <property type="match status" value="1"/>
</dbReference>
<proteinExistence type="inferred from homology"/>
<organism evidence="5 6">
    <name type="scientific">Enterococcus hulanensis</name>
    <dbReference type="NCBI Taxonomy" id="2559929"/>
    <lineage>
        <taxon>Bacteria</taxon>
        <taxon>Bacillati</taxon>
        <taxon>Bacillota</taxon>
        <taxon>Bacilli</taxon>
        <taxon>Lactobacillales</taxon>
        <taxon>Enterococcaceae</taxon>
        <taxon>Enterococcus</taxon>
    </lineage>
</organism>
<keyword evidence="6" id="KW-1185">Reference proteome</keyword>
<protein>
    <submittedName>
        <fullName evidence="5">DUF3114 domain-containing protein</fullName>
    </submittedName>
</protein>
<dbReference type="InterPro" id="IPR006829">
    <property type="entry name" value="LXG_dom"/>
</dbReference>
<evidence type="ECO:0000256" key="3">
    <source>
        <dbReference type="SAM" id="MobiDB-lite"/>
    </source>
</evidence>
<evidence type="ECO:0000256" key="2">
    <source>
        <dbReference type="SAM" id="Coils"/>
    </source>
</evidence>
<evidence type="ECO:0000313" key="6">
    <source>
        <dbReference type="Proteomes" id="UP001252875"/>
    </source>
</evidence>
<dbReference type="InterPro" id="IPR021462">
    <property type="entry name" value="DUF3114"/>
</dbReference>
<dbReference type="Pfam" id="PF04740">
    <property type="entry name" value="LXG"/>
    <property type="match status" value="1"/>
</dbReference>
<feature type="domain" description="LXG" evidence="4">
    <location>
        <begin position="2"/>
        <end position="230"/>
    </location>
</feature>
<evidence type="ECO:0000259" key="4">
    <source>
        <dbReference type="PROSITE" id="PS51756"/>
    </source>
</evidence>
<sequence>MSGIEMYVGKSQSQASSVSAMCKSKTAGYKQLQTAINGFINNSPGLTGQTYNSAKSYFSAVLLPLVKGAELLTEAVDEACKKFPEQYVSEVDSADLKESELEQKIQQANRLIQQSKNAYDNLNRLDLPANIKAPMMSTAALTQMFQKTAKDELEKKLQKLRAFDASSPSIFSEISALEQAVKQGAAQAGKSWNSGTGTFTIPSDAEMGWAKSIEQRRFAKEYGIERPAGMSDKEYEVYLTKMQAQEKDLRVKDGWDKSAIKAYFQEANKQTKDLSAANAMKKVAEMYGQTRLAGSDLFIQMWNAWDTGTQFDAERKLSVLLNIVQVTSTLPNDPKAVADLLSRFDKKLAPDNKFWRDLANEVQKAFPEPNPLSGEFGKQINNPRYVISAQQAQYVRDNFKGATDQEKLAKFLSGCKDYDLWESDRLHQKKANNGLGDWPDGYEGGNIKIVVGFNNEFILNGEGRFQNVIDPEGASENGVVNGASFNYANKNDYDSKKSESPESVHGRLDVNIGEVDPEWRNKTLDNDDQRYKAPNTDEYKDSSLDANYGNSGKSAKQNSNEQKDRFKQNVNNYLR</sequence>
<accession>A0ABU3F4R8</accession>
<dbReference type="RefSeq" id="WP_311821533.1">
    <property type="nucleotide sequence ID" value="NZ_JARPYF010000001.1"/>
</dbReference>
<evidence type="ECO:0000313" key="5">
    <source>
        <dbReference type="EMBL" id="MDT2602135.1"/>
    </source>
</evidence>
<dbReference type="PROSITE" id="PS51756">
    <property type="entry name" value="LXG"/>
    <property type="match status" value="1"/>
</dbReference>
<comment type="similarity">
    <text evidence="1">In the N-terminal section; belongs to the LXG family.</text>
</comment>
<dbReference type="Proteomes" id="UP001252875">
    <property type="component" value="Unassembled WGS sequence"/>
</dbReference>
<comment type="caution">
    <text evidence="5">The sequence shown here is derived from an EMBL/GenBank/DDBJ whole genome shotgun (WGS) entry which is preliminary data.</text>
</comment>
<keyword evidence="2" id="KW-0175">Coiled coil</keyword>
<feature type="compositionally biased region" description="Basic and acidic residues" evidence="3">
    <location>
        <begin position="519"/>
        <end position="543"/>
    </location>
</feature>
<gene>
    <name evidence="5" type="ORF">P7D85_20445</name>
</gene>
<dbReference type="PANTHER" id="PTHR34976:SF1">
    <property type="entry name" value="TOXIN BC_0920"/>
    <property type="match status" value="1"/>
</dbReference>
<evidence type="ECO:0000256" key="1">
    <source>
        <dbReference type="ARBA" id="ARBA00034117"/>
    </source>
</evidence>
<feature type="compositionally biased region" description="Polar residues" evidence="3">
    <location>
        <begin position="544"/>
        <end position="560"/>
    </location>
</feature>
<feature type="region of interest" description="Disordered" evidence="3">
    <location>
        <begin position="519"/>
        <end position="575"/>
    </location>
</feature>
<name>A0ABU3F4R8_9ENTE</name>
<dbReference type="PANTHER" id="PTHR34976">
    <property type="entry name" value="RIBONUCLEASE YQCG-RELATED"/>
    <property type="match status" value="1"/>
</dbReference>
<dbReference type="EMBL" id="JARPYI010000016">
    <property type="protein sequence ID" value="MDT2602135.1"/>
    <property type="molecule type" value="Genomic_DNA"/>
</dbReference>
<dbReference type="InterPro" id="IPR051768">
    <property type="entry name" value="Bact_secretion_toxin"/>
</dbReference>
<feature type="coiled-coil region" evidence="2">
    <location>
        <begin position="91"/>
        <end position="125"/>
    </location>
</feature>